<feature type="compositionally biased region" description="Basic and acidic residues" evidence="10">
    <location>
        <begin position="8"/>
        <end position="22"/>
    </location>
</feature>
<dbReference type="PANTHER" id="PTHR45266">
    <property type="entry name" value="OXALOACETATE DECARBOXYLASE ALPHA CHAIN"/>
    <property type="match status" value="1"/>
</dbReference>
<evidence type="ECO:0000256" key="6">
    <source>
        <dbReference type="ARBA" id="ARBA00023098"/>
    </source>
</evidence>
<keyword evidence="6 9" id="KW-0443">Lipid metabolism</keyword>
<dbReference type="NCBIfam" id="TIGR00531">
    <property type="entry name" value="BCCP"/>
    <property type="match status" value="1"/>
</dbReference>
<evidence type="ECO:0000313" key="12">
    <source>
        <dbReference type="EMBL" id="GEO00642.1"/>
    </source>
</evidence>
<keyword evidence="8 9" id="KW-0092">Biotin</keyword>
<dbReference type="Proteomes" id="UP000321464">
    <property type="component" value="Unassembled WGS sequence"/>
</dbReference>
<evidence type="ECO:0000313" key="13">
    <source>
        <dbReference type="Proteomes" id="UP000321464"/>
    </source>
</evidence>
<dbReference type="UniPathway" id="UPA00094"/>
<evidence type="ECO:0000256" key="5">
    <source>
        <dbReference type="ARBA" id="ARBA00022832"/>
    </source>
</evidence>
<gene>
    <name evidence="12" type="ORF">NSE01_24740</name>
</gene>
<keyword evidence="4 9" id="KW-0444">Lipid biosynthesis</keyword>
<evidence type="ECO:0000256" key="3">
    <source>
        <dbReference type="ARBA" id="ARBA00017562"/>
    </source>
</evidence>
<name>A0A512ALP5_9SPHN</name>
<evidence type="ECO:0000256" key="8">
    <source>
        <dbReference type="ARBA" id="ARBA00023267"/>
    </source>
</evidence>
<organism evidence="12 13">
    <name type="scientific">Novosphingobium sediminis</name>
    <dbReference type="NCBI Taxonomy" id="707214"/>
    <lineage>
        <taxon>Bacteria</taxon>
        <taxon>Pseudomonadati</taxon>
        <taxon>Pseudomonadota</taxon>
        <taxon>Alphaproteobacteria</taxon>
        <taxon>Sphingomonadales</taxon>
        <taxon>Sphingomonadaceae</taxon>
        <taxon>Novosphingobium</taxon>
    </lineage>
</organism>
<dbReference type="InterPro" id="IPR001882">
    <property type="entry name" value="Biotin_BS"/>
</dbReference>
<dbReference type="EMBL" id="BJYR01000016">
    <property type="protein sequence ID" value="GEO00642.1"/>
    <property type="molecule type" value="Genomic_DNA"/>
</dbReference>
<dbReference type="PRINTS" id="PR01071">
    <property type="entry name" value="ACOABIOTINCC"/>
</dbReference>
<dbReference type="SUPFAM" id="SSF51230">
    <property type="entry name" value="Single hybrid motif"/>
    <property type="match status" value="1"/>
</dbReference>
<dbReference type="FunFam" id="2.40.50.100:FF:000003">
    <property type="entry name" value="Acetyl-CoA carboxylase biotin carboxyl carrier protein"/>
    <property type="match status" value="1"/>
</dbReference>
<evidence type="ECO:0000256" key="10">
    <source>
        <dbReference type="SAM" id="MobiDB-lite"/>
    </source>
</evidence>
<dbReference type="GO" id="GO:0003989">
    <property type="term" value="F:acetyl-CoA carboxylase activity"/>
    <property type="evidence" value="ECO:0007669"/>
    <property type="project" value="InterPro"/>
</dbReference>
<dbReference type="PANTHER" id="PTHR45266:SF3">
    <property type="entry name" value="OXALOACETATE DECARBOXYLASE ALPHA CHAIN"/>
    <property type="match status" value="1"/>
</dbReference>
<dbReference type="Pfam" id="PF00364">
    <property type="entry name" value="Biotin_lipoyl"/>
    <property type="match status" value="1"/>
</dbReference>
<dbReference type="InterPro" id="IPR000089">
    <property type="entry name" value="Biotin_lipoyl"/>
</dbReference>
<keyword evidence="5 9" id="KW-0276">Fatty acid metabolism</keyword>
<reference evidence="12 13" key="1">
    <citation type="submission" date="2019-07" db="EMBL/GenBank/DDBJ databases">
        <title>Whole genome shotgun sequence of Novosphingobium sediminis NBRC 106119.</title>
        <authorList>
            <person name="Hosoyama A."/>
            <person name="Uohara A."/>
            <person name="Ohji S."/>
            <person name="Ichikawa N."/>
        </authorList>
    </citation>
    <scope>NUCLEOTIDE SEQUENCE [LARGE SCALE GENOMIC DNA]</scope>
    <source>
        <strain evidence="12 13">NBRC 106119</strain>
    </source>
</reference>
<comment type="caution">
    <text evidence="12">The sequence shown here is derived from an EMBL/GenBank/DDBJ whole genome shotgun (WGS) entry which is preliminary data.</text>
</comment>
<evidence type="ECO:0000259" key="11">
    <source>
        <dbReference type="PROSITE" id="PS50968"/>
    </source>
</evidence>
<evidence type="ECO:0000256" key="4">
    <source>
        <dbReference type="ARBA" id="ARBA00022516"/>
    </source>
</evidence>
<feature type="domain" description="Lipoyl-binding" evidence="11">
    <location>
        <begin position="100"/>
        <end position="176"/>
    </location>
</feature>
<evidence type="ECO:0000256" key="9">
    <source>
        <dbReference type="RuleBase" id="RU364072"/>
    </source>
</evidence>
<dbReference type="PROSITE" id="PS00188">
    <property type="entry name" value="BIOTIN"/>
    <property type="match status" value="1"/>
</dbReference>
<dbReference type="GO" id="GO:0006633">
    <property type="term" value="P:fatty acid biosynthetic process"/>
    <property type="evidence" value="ECO:0007669"/>
    <property type="project" value="UniProtKB-UniPathway"/>
</dbReference>
<dbReference type="AlphaFoldDB" id="A0A512ALP5"/>
<evidence type="ECO:0000256" key="1">
    <source>
        <dbReference type="ARBA" id="ARBA00003761"/>
    </source>
</evidence>
<dbReference type="InterPro" id="IPR050709">
    <property type="entry name" value="Biotin_Carboxyl_Carrier/Decarb"/>
</dbReference>
<keyword evidence="7 9" id="KW-0275">Fatty acid biosynthesis</keyword>
<protein>
    <recommendedName>
        <fullName evidence="3 9">Biotin carboxyl carrier protein of acetyl-CoA carboxylase</fullName>
    </recommendedName>
</protein>
<dbReference type="InterPro" id="IPR011053">
    <property type="entry name" value="Single_hybrid_motif"/>
</dbReference>
<evidence type="ECO:0000256" key="7">
    <source>
        <dbReference type="ARBA" id="ARBA00023160"/>
    </source>
</evidence>
<dbReference type="PROSITE" id="PS50968">
    <property type="entry name" value="BIOTINYL_LIPOYL"/>
    <property type="match status" value="1"/>
</dbReference>
<dbReference type="Gene3D" id="2.40.50.100">
    <property type="match status" value="1"/>
</dbReference>
<feature type="region of interest" description="Disordered" evidence="10">
    <location>
        <begin position="1"/>
        <end position="22"/>
    </location>
</feature>
<dbReference type="CDD" id="cd06850">
    <property type="entry name" value="biotinyl_domain"/>
    <property type="match status" value="1"/>
</dbReference>
<proteinExistence type="predicted"/>
<dbReference type="InterPro" id="IPR001249">
    <property type="entry name" value="AcCoA_biotinCC"/>
</dbReference>
<evidence type="ECO:0000256" key="2">
    <source>
        <dbReference type="ARBA" id="ARBA00005194"/>
    </source>
</evidence>
<comment type="pathway">
    <text evidence="2 9">Lipid metabolism; fatty acid biosynthesis.</text>
</comment>
<comment type="function">
    <text evidence="1 9">This protein is a component of the acetyl coenzyme A carboxylase complex; first, biotin carboxylase catalyzes the carboxylation of the carrier protein and then the transcarboxylase transfers the carboxyl group to form malonyl-CoA.</text>
</comment>
<keyword evidence="13" id="KW-1185">Reference proteome</keyword>
<accession>A0A512ALP5</accession>
<dbReference type="GO" id="GO:0009317">
    <property type="term" value="C:acetyl-CoA carboxylase complex"/>
    <property type="evidence" value="ECO:0007669"/>
    <property type="project" value="InterPro"/>
</dbReference>
<sequence>MEPALDTYTREDNKMGHDRGDEGAKMAIDSALVRELAELLSDTGLTEIEVEDGTRKIRVARTITAAPVATYAPAPVAAPAPAPAAAPAAAAEAPAAETHANALRSPMVGTAYLTPEPGAAPFISVGSTVKAGDTLLIVEAMKVMNPITAPTGGKITAILVENAQPVEFDQPLVVIV</sequence>